<keyword evidence="2" id="KW-0812">Transmembrane</keyword>
<feature type="transmembrane region" description="Helical" evidence="2">
    <location>
        <begin position="21"/>
        <end position="44"/>
    </location>
</feature>
<evidence type="ECO:0000259" key="3">
    <source>
        <dbReference type="Pfam" id="PF13116"/>
    </source>
</evidence>
<evidence type="ECO:0000256" key="2">
    <source>
        <dbReference type="SAM" id="Phobius"/>
    </source>
</evidence>
<dbReference type="Proteomes" id="UP000266302">
    <property type="component" value="Unassembled WGS sequence"/>
</dbReference>
<dbReference type="InterPro" id="IPR025263">
    <property type="entry name" value="YhdP_central"/>
</dbReference>
<reference evidence="4 5" key="1">
    <citation type="submission" date="2018-09" db="EMBL/GenBank/DDBJ databases">
        <title>Draft genome of Simplicispira sp. NY-02.</title>
        <authorList>
            <person name="Im W.T."/>
        </authorList>
    </citation>
    <scope>NUCLEOTIDE SEQUENCE [LARGE SCALE GENOMIC DNA]</scope>
    <source>
        <strain evidence="4 5">NY-02</strain>
    </source>
</reference>
<evidence type="ECO:0000313" key="4">
    <source>
        <dbReference type="EMBL" id="RID97725.1"/>
    </source>
</evidence>
<keyword evidence="2" id="KW-0472">Membrane</keyword>
<dbReference type="PANTHER" id="PTHR38690:SF1">
    <property type="entry name" value="PROTEASE"/>
    <property type="match status" value="1"/>
</dbReference>
<dbReference type="OrthoDB" id="8521382at2"/>
<dbReference type="RefSeq" id="WP_119109830.1">
    <property type="nucleotide sequence ID" value="NZ_QXJC01000005.1"/>
</dbReference>
<dbReference type="Pfam" id="PF13116">
    <property type="entry name" value="YhdP"/>
    <property type="match status" value="1"/>
</dbReference>
<keyword evidence="2" id="KW-1133">Transmembrane helix</keyword>
<accession>A0A398C3W2</accession>
<dbReference type="EMBL" id="QXJC01000005">
    <property type="protein sequence ID" value="RID97725.1"/>
    <property type="molecule type" value="Genomic_DNA"/>
</dbReference>
<organism evidence="4 5">
    <name type="scientific">Simplicispira hankyongi</name>
    <dbReference type="NCBI Taxonomy" id="2315688"/>
    <lineage>
        <taxon>Bacteria</taxon>
        <taxon>Pseudomonadati</taxon>
        <taxon>Pseudomonadota</taxon>
        <taxon>Betaproteobacteria</taxon>
        <taxon>Burkholderiales</taxon>
        <taxon>Comamonadaceae</taxon>
        <taxon>Simplicispira</taxon>
    </lineage>
</organism>
<keyword evidence="5" id="KW-1185">Reference proteome</keyword>
<protein>
    <submittedName>
        <fullName evidence="4">TIGR02099 family protein</fullName>
    </submittedName>
</protein>
<gene>
    <name evidence="4" type="ORF">D3F03_12975</name>
</gene>
<feature type="region of interest" description="Disordered" evidence="1">
    <location>
        <begin position="1363"/>
        <end position="1387"/>
    </location>
</feature>
<sequence length="1387" mass="146848">MTEPVAHPTRLLKLVALFARWSLGLLLAFSLLLAVAWGVLHGWIVPRIGQYRAFIEARAEQALGVPVRLGSISARTEGVIPTLELGDLALLDAQGREALHLKQVVVALSPRSLLSLEFEQLFIQGPDLDVRRTPDGHIWVAGLDLSAAGEGSGAADWLFSQPEVVVRGGRVRWTDELRGAPPLSLDNVEVLLRNGNWRHAARIDATPPAGFGERFTLMARMREPLLSVHSGRWQQWSGQVYASFPQVDVSQLGRHVDLGQVALTQGAGALRAWLDVEHGQARGGAADVAIAQLDLRLAPELEPLVLHGVQGRVGGQRDAAGFQIFTQGLRFASEDGNWPGGNLRLSYQQAQRGAVARGQFDADQLDLAALARIAERLPFSKEVHAQLHRYAPSGLVERIAARWQGALEAPQSYEARGRVSALALAATPAAGEALAPGEQAPPGVRGLDVDFDLTQLGGKAALQMTGGALVLPNVFEDATLPLDELHADVTWKLAGERISVEVPRAQFANADAAGEARASWHTSDPAKSSSKARFPGVLDLRGQLTRADGTRVHRYLPLSVPAEARHYVRDAVQTGRASSVTFRVRGDLHDMPFTDPRQGDFRIAARVNGVTYAYVPPQLQAAGEAPWPALVKLSGELIFERAGMQVKGAVGSFAGLPGVEARNVEASIPDFSHSVVGVAADARGPLAQLLGFVAASPLAHMTGGALAQASGTGSGQLHLRLHLPISELQASKVQGNLQLAGNDVRITPDTPLLARARGSVQFTESGFSLSGVQAQALGGEVRIEGGMRGAPEGAGVQLRAQGTASALGLQQASELGLLSALARHATGSAPYTLALTVRRGMPEVLLTTGLQGMALDLPAPLAKSADSSLSVRFENQLTAASLALPAEATALQDRLSVEVGSLAALTYLRQLGNAAPEVLRGSIALGVPDVQLRTLPEKGVEANLRFGDLDLDAWQAALAAPMDGTKAVGAPSATSAVPGALQRYLPDIFALQAGSLRLDGRTLHSLVVGGSHEGAVWRANLDAQELAGYLEYRQAASGNQGAGGLFARLSRLSVPESAATQIDALLDEQPASLPALDIVAEAFELRGRKLGRLEIDARNRGGEDAQREWRLAKFNLSNPDAVFTASGNWTQVQAAGVHTGPQPGKADAAAPQRRTVLGFALDIRDAGALLGRFGMQDVVRRGRGRMEGQIAWLGAPISPDYRSMTGQVHLDVGTGQFLKAEPGLAKLLGVLSLQSLPRRFALDFRDIFSQGFAFDFVRGDVRIARGVATTNNLQMKGVNAAVLMEGSADIEHETQDLHVVVVPEINALTASLVATAINPVVGLGSFLAQVFLRGPLIAAATQEFSVHGTWSDPEVTKLPRRLLQAPPEPAPAPTPSAAAAEALEEKP</sequence>
<evidence type="ECO:0000313" key="5">
    <source>
        <dbReference type="Proteomes" id="UP000266302"/>
    </source>
</evidence>
<proteinExistence type="predicted"/>
<dbReference type="NCBIfam" id="TIGR02099">
    <property type="entry name" value="YhdP family protein"/>
    <property type="match status" value="1"/>
</dbReference>
<dbReference type="PANTHER" id="PTHR38690">
    <property type="entry name" value="PROTEASE-RELATED"/>
    <property type="match status" value="1"/>
</dbReference>
<dbReference type="InterPro" id="IPR011836">
    <property type="entry name" value="YhdP"/>
</dbReference>
<name>A0A398C3W2_9BURK</name>
<comment type="caution">
    <text evidence="4">The sequence shown here is derived from an EMBL/GenBank/DDBJ whole genome shotgun (WGS) entry which is preliminary data.</text>
</comment>
<evidence type="ECO:0000256" key="1">
    <source>
        <dbReference type="SAM" id="MobiDB-lite"/>
    </source>
</evidence>
<feature type="domain" description="YhdP central" evidence="3">
    <location>
        <begin position="15"/>
        <end position="1355"/>
    </location>
</feature>